<gene>
    <name evidence="1" type="ORF">LOK49_LG11G01036</name>
</gene>
<proteinExistence type="predicted"/>
<sequence>MKQMRISDNVELPASFMDLLVKSEGSLVDPFQGNARSEENSEAVEPIDEEDQFEELEPQDIEKMDKDVNLNTAGSYKFSSVKTIHEYARDIWMIELVVLP</sequence>
<comment type="caution">
    <text evidence="1">The sequence shown here is derived from an EMBL/GenBank/DDBJ whole genome shotgun (WGS) entry which is preliminary data.</text>
</comment>
<protein>
    <submittedName>
        <fullName evidence="1">Uncharacterized protein</fullName>
    </submittedName>
</protein>
<evidence type="ECO:0000313" key="2">
    <source>
        <dbReference type="Proteomes" id="UP001060215"/>
    </source>
</evidence>
<evidence type="ECO:0000313" key="1">
    <source>
        <dbReference type="EMBL" id="KAI7995988.1"/>
    </source>
</evidence>
<dbReference type="Proteomes" id="UP001060215">
    <property type="component" value="Chromosome 12"/>
</dbReference>
<reference evidence="1 2" key="1">
    <citation type="journal article" date="2022" name="Plant J.">
        <title>Chromosome-level genome of Camellia lanceoleosa provides a valuable resource for understanding genome evolution and self-incompatibility.</title>
        <authorList>
            <person name="Gong W."/>
            <person name="Xiao S."/>
            <person name="Wang L."/>
            <person name="Liao Z."/>
            <person name="Chang Y."/>
            <person name="Mo W."/>
            <person name="Hu G."/>
            <person name="Li W."/>
            <person name="Zhao G."/>
            <person name="Zhu H."/>
            <person name="Hu X."/>
            <person name="Ji K."/>
            <person name="Xiang X."/>
            <person name="Song Q."/>
            <person name="Yuan D."/>
            <person name="Jin S."/>
            <person name="Zhang L."/>
        </authorList>
    </citation>
    <scope>NUCLEOTIDE SEQUENCE [LARGE SCALE GENOMIC DNA]</scope>
    <source>
        <strain evidence="1">SQ_2022a</strain>
    </source>
</reference>
<name>A0ACC0G5U8_9ERIC</name>
<accession>A0ACC0G5U8</accession>
<dbReference type="EMBL" id="CM045769">
    <property type="protein sequence ID" value="KAI7995988.1"/>
    <property type="molecule type" value="Genomic_DNA"/>
</dbReference>
<organism evidence="1 2">
    <name type="scientific">Camellia lanceoleosa</name>
    <dbReference type="NCBI Taxonomy" id="1840588"/>
    <lineage>
        <taxon>Eukaryota</taxon>
        <taxon>Viridiplantae</taxon>
        <taxon>Streptophyta</taxon>
        <taxon>Embryophyta</taxon>
        <taxon>Tracheophyta</taxon>
        <taxon>Spermatophyta</taxon>
        <taxon>Magnoliopsida</taxon>
        <taxon>eudicotyledons</taxon>
        <taxon>Gunneridae</taxon>
        <taxon>Pentapetalae</taxon>
        <taxon>asterids</taxon>
        <taxon>Ericales</taxon>
        <taxon>Theaceae</taxon>
        <taxon>Camellia</taxon>
    </lineage>
</organism>
<keyword evidence="2" id="KW-1185">Reference proteome</keyword>